<protein>
    <submittedName>
        <fullName evidence="1">Uncharacterized protein</fullName>
    </submittedName>
</protein>
<proteinExistence type="predicted"/>
<evidence type="ECO:0000313" key="2">
    <source>
        <dbReference type="Proteomes" id="UP001054837"/>
    </source>
</evidence>
<organism evidence="1 2">
    <name type="scientific">Caerostris darwini</name>
    <dbReference type="NCBI Taxonomy" id="1538125"/>
    <lineage>
        <taxon>Eukaryota</taxon>
        <taxon>Metazoa</taxon>
        <taxon>Ecdysozoa</taxon>
        <taxon>Arthropoda</taxon>
        <taxon>Chelicerata</taxon>
        <taxon>Arachnida</taxon>
        <taxon>Araneae</taxon>
        <taxon>Araneomorphae</taxon>
        <taxon>Entelegynae</taxon>
        <taxon>Araneoidea</taxon>
        <taxon>Araneidae</taxon>
        <taxon>Caerostris</taxon>
    </lineage>
</organism>
<dbReference type="AlphaFoldDB" id="A0AAV4X7C0"/>
<keyword evidence="2" id="KW-1185">Reference proteome</keyword>
<reference evidence="1 2" key="1">
    <citation type="submission" date="2021-06" db="EMBL/GenBank/DDBJ databases">
        <title>Caerostris darwini draft genome.</title>
        <authorList>
            <person name="Kono N."/>
            <person name="Arakawa K."/>
        </authorList>
    </citation>
    <scope>NUCLEOTIDE SEQUENCE [LARGE SCALE GENOMIC DNA]</scope>
</reference>
<comment type="caution">
    <text evidence="1">The sequence shown here is derived from an EMBL/GenBank/DDBJ whole genome shotgun (WGS) entry which is preliminary data.</text>
</comment>
<gene>
    <name evidence="1" type="ORF">CDAR_417331</name>
</gene>
<dbReference type="EMBL" id="BPLQ01015712">
    <property type="protein sequence ID" value="GIY90368.1"/>
    <property type="molecule type" value="Genomic_DNA"/>
</dbReference>
<dbReference type="Proteomes" id="UP001054837">
    <property type="component" value="Unassembled WGS sequence"/>
</dbReference>
<evidence type="ECO:0000313" key="1">
    <source>
        <dbReference type="EMBL" id="GIY90368.1"/>
    </source>
</evidence>
<name>A0AAV4X7C0_9ARAC</name>
<accession>A0AAV4X7C0</accession>
<sequence>MIGCYTPACHATDRSKRVMQQVLYRLSAETEAGSVMNGVMKGWGNWTRGRTDVTLILNSMNNLYESSFLPLLKKDAYFKNNGVALIEAAY</sequence>